<dbReference type="Proteomes" id="UP000887229">
    <property type="component" value="Unassembled WGS sequence"/>
</dbReference>
<dbReference type="AlphaFoldDB" id="A0A9P7ZPZ4"/>
<dbReference type="RefSeq" id="XP_046119969.1">
    <property type="nucleotide sequence ID" value="XM_046266368.1"/>
</dbReference>
<evidence type="ECO:0000313" key="1">
    <source>
        <dbReference type="EMBL" id="KAG9256045.1"/>
    </source>
</evidence>
<reference evidence="1" key="1">
    <citation type="journal article" date="2021" name="IMA Fungus">
        <title>Genomic characterization of three marine fungi, including Emericellopsis atlantica sp. nov. with signatures of a generalist lifestyle and marine biomass degradation.</title>
        <authorList>
            <person name="Hagestad O.C."/>
            <person name="Hou L."/>
            <person name="Andersen J.H."/>
            <person name="Hansen E.H."/>
            <person name="Altermark B."/>
            <person name="Li C."/>
            <person name="Kuhnert E."/>
            <person name="Cox R.J."/>
            <person name="Crous P.W."/>
            <person name="Spatafora J.W."/>
            <person name="Lail K."/>
            <person name="Amirebrahimi M."/>
            <person name="Lipzen A."/>
            <person name="Pangilinan J."/>
            <person name="Andreopoulos W."/>
            <person name="Hayes R.D."/>
            <person name="Ng V."/>
            <person name="Grigoriev I.V."/>
            <person name="Jackson S.A."/>
            <person name="Sutton T.D.S."/>
            <person name="Dobson A.D.W."/>
            <person name="Rama T."/>
        </authorList>
    </citation>
    <scope>NUCLEOTIDE SEQUENCE</scope>
    <source>
        <strain evidence="1">TS7</strain>
    </source>
</reference>
<protein>
    <submittedName>
        <fullName evidence="1">Uncharacterized protein</fullName>
    </submittedName>
</protein>
<accession>A0A9P7ZPZ4</accession>
<dbReference type="EMBL" id="MU251249">
    <property type="protein sequence ID" value="KAG9256045.1"/>
    <property type="molecule type" value="Genomic_DNA"/>
</dbReference>
<gene>
    <name evidence="1" type="ORF">F5Z01DRAFT_698869</name>
</gene>
<comment type="caution">
    <text evidence="1">The sequence shown here is derived from an EMBL/GenBank/DDBJ whole genome shotgun (WGS) entry which is preliminary data.</text>
</comment>
<keyword evidence="2" id="KW-1185">Reference proteome</keyword>
<sequence length="190" mass="21358">MIPRPKDVFCYDDPARDTDRFLKHANEYAEHGLSTPGKEIWKPGCLIGPDGADEDVKNLSKSYVPWENRSEVTESRSATSSSHGLIHPRPRGVCVGWGGYDEFIDWQLHGRAVRREMVEHRDYQIPPPENTPMDLPPLELVDEDGNVEVVTSTLGRKVLAGKPVQTLYDKIHRSKAHYKKGPKASSNAQS</sequence>
<name>A0A9P7ZPZ4_9HYPO</name>
<evidence type="ECO:0000313" key="2">
    <source>
        <dbReference type="Proteomes" id="UP000887229"/>
    </source>
</evidence>
<organism evidence="1 2">
    <name type="scientific">Emericellopsis atlantica</name>
    <dbReference type="NCBI Taxonomy" id="2614577"/>
    <lineage>
        <taxon>Eukaryota</taxon>
        <taxon>Fungi</taxon>
        <taxon>Dikarya</taxon>
        <taxon>Ascomycota</taxon>
        <taxon>Pezizomycotina</taxon>
        <taxon>Sordariomycetes</taxon>
        <taxon>Hypocreomycetidae</taxon>
        <taxon>Hypocreales</taxon>
        <taxon>Bionectriaceae</taxon>
        <taxon>Emericellopsis</taxon>
    </lineage>
</organism>
<dbReference type="OrthoDB" id="4743586at2759"/>
<proteinExistence type="predicted"/>
<dbReference type="GeneID" id="70297271"/>